<dbReference type="InterPro" id="IPR009030">
    <property type="entry name" value="Growth_fac_rcpt_cys_sf"/>
</dbReference>
<dbReference type="SUPFAM" id="SSF57184">
    <property type="entry name" value="Growth factor receptor domain"/>
    <property type="match status" value="2"/>
</dbReference>
<dbReference type="VEuPathDB" id="VectorBase:MDOMA2_011917"/>
<dbReference type="EnsemblMetazoa" id="MDOA001492-RB">
    <property type="protein sequence ID" value="MDOA001492-PB"/>
    <property type="gene ID" value="MDOA001492"/>
</dbReference>
<name>A0A1I8M5M4_MUSDO</name>
<dbReference type="PANTHER" id="PTHR24047:SF32">
    <property type="entry name" value="FI01909P-RELATED"/>
    <property type="match status" value="1"/>
</dbReference>
<dbReference type="PROSITE" id="PS01186">
    <property type="entry name" value="EGF_2"/>
    <property type="match status" value="1"/>
</dbReference>
<dbReference type="VEuPathDB" id="VectorBase:MDOMA2_002728"/>
<organism evidence="1">
    <name type="scientific">Musca domestica</name>
    <name type="common">House fly</name>
    <dbReference type="NCBI Taxonomy" id="7370"/>
    <lineage>
        <taxon>Eukaryota</taxon>
        <taxon>Metazoa</taxon>
        <taxon>Ecdysozoa</taxon>
        <taxon>Arthropoda</taxon>
        <taxon>Hexapoda</taxon>
        <taxon>Insecta</taxon>
        <taxon>Pterygota</taxon>
        <taxon>Neoptera</taxon>
        <taxon>Endopterygota</taxon>
        <taxon>Diptera</taxon>
        <taxon>Brachycera</taxon>
        <taxon>Muscomorpha</taxon>
        <taxon>Muscoidea</taxon>
        <taxon>Muscidae</taxon>
        <taxon>Musca</taxon>
    </lineage>
</organism>
<reference evidence="1" key="1">
    <citation type="submission" date="2020-05" db="UniProtKB">
        <authorList>
            <consortium name="EnsemblMetazoa"/>
        </authorList>
    </citation>
    <scope>IDENTIFICATION</scope>
    <source>
        <strain evidence="1">Aabys</strain>
    </source>
</reference>
<dbReference type="VEuPathDB" id="VectorBase:MDOA001492"/>
<proteinExistence type="predicted"/>
<dbReference type="SMART" id="SM00181">
    <property type="entry name" value="EGF"/>
    <property type="match status" value="18"/>
</dbReference>
<evidence type="ECO:0000313" key="1">
    <source>
        <dbReference type="EnsemblMetazoa" id="MDOA001492-PB"/>
    </source>
</evidence>
<protein>
    <submittedName>
        <fullName evidence="1">Uncharacterized protein</fullName>
    </submittedName>
</protein>
<dbReference type="Gene3D" id="2.10.25.10">
    <property type="entry name" value="Laminin"/>
    <property type="match status" value="13"/>
</dbReference>
<sequence>MIEVQKIVIAISYLLLLQKIYNVSSMMDETEFAAYNSHIENDYHEDEDLDDQDSYKFERLERRALYMVPNENQWRDGSPIDPPLTKEECGTHGDHMQLIYVPTEAVDKYSWVIKMTEDKSQRVTPIKVCCPGYGLLRWRGERRCIPVCEKCRNGQCVAPNVCECYDEYVRNDSGDCVFICPLGCLNGRCYLDGSCECEPGYKLDETRVYCRPICSKGCGTDPLHNCTAPEVCGCIEGFTLTDGGCKPVCEPECGPGGECQAFGVTRMCVCNPGYRLQDGVCQSDCYQSCANGICYNRNRCICKPGFVYHERTKNCIPQCSSTLVKIVLSLVFLCASIFNCIQMENVRFTTTTTTKQPFVRSPGLSLPRKDMNPSKCKKEVPAIFFQYEKDVPIRGNSSTGNPNYNEIDVCCPGFKRYDFDWSKCVPDCGNKCLKNGFCLEGGVCQCFDEFVLNHRNDCVPTCPLGCPNGRCYLNGTCVCNSGYELDPTKKYCVPICKMGCGRNEICVEPERCECAEGYSRSPNHQLTKIGCQPICIPDCGFGYCSGPNKCECFPGYGKKTNGTVCEYLGFLRCDNGFQVRGPRCICQEGYRYDENTTSCLPDCGDDCDNGVCISPGICRCFNGYQRNGPKCEAICEHGCGYYGKCIAPGVCGCSITDGPFKTYQKCELGYCTSKGRCRCQTGTTRFINQCLSPDKVTTYATITSTLVKNGQEPVSNGTAPGMSTIQVCCEGYERNPHVFKRCDPICEDDCPNGICVAPNQCVCIPGHVRNSLGKCVTTCPIGCENGVCSDDGQCQCKPGYSLEPKQGKYCVPTCENGCQFGKCIGPNQCECDKGYHLTGVGTCEPHCENCLNGKCTAPGLCSCHTGYTKVGDACEPVCALGCDKGFCIAPDTCSCPVGSELDRSGIKCNPRCDSPCVNGVCASPNKCECEPGYVPDDKDSNKCVPHCPQGCPNGYCSAPNFCSCNPGFIKSGVKGRHFCNPAN</sequence>
<dbReference type="InterPro" id="IPR053255">
    <property type="entry name" value="EGF-like_domain"/>
</dbReference>
<dbReference type="AlphaFoldDB" id="A0A1I8M5M4"/>
<dbReference type="PANTHER" id="PTHR24047">
    <property type="entry name" value="FI01909P-RELATED"/>
    <property type="match status" value="1"/>
</dbReference>
<accession>A0A1I8M5M4</accession>
<dbReference type="InterPro" id="IPR000742">
    <property type="entry name" value="EGF"/>
</dbReference>